<organism evidence="2">
    <name type="scientific">Salinispirillum sp. LH 10-3-1</name>
    <dbReference type="NCBI Taxonomy" id="2952525"/>
    <lineage>
        <taxon>Bacteria</taxon>
        <taxon>Pseudomonadati</taxon>
        <taxon>Pseudomonadota</taxon>
        <taxon>Gammaproteobacteria</taxon>
        <taxon>Oceanospirillales</taxon>
        <taxon>Saccharospirillaceae</taxon>
        <taxon>Salinispirillum</taxon>
    </lineage>
</organism>
<feature type="region of interest" description="Disordered" evidence="1">
    <location>
        <begin position="74"/>
        <end position="106"/>
    </location>
</feature>
<feature type="compositionally biased region" description="Polar residues" evidence="1">
    <location>
        <begin position="74"/>
        <end position="100"/>
    </location>
</feature>
<name>A0AB38YBY0_9GAMM</name>
<reference evidence="2" key="1">
    <citation type="submission" date="2022-07" db="EMBL/GenBank/DDBJ databases">
        <title>Complete genome sequence of Salinispirillum sp. LH10-3-1 capable of multiple carbohydrate inversion isolated from a soda lake.</title>
        <authorList>
            <person name="Liu J."/>
            <person name="Zhai Y."/>
            <person name="Zhang H."/>
            <person name="Yang H."/>
            <person name="Qu J."/>
            <person name="Li J."/>
        </authorList>
    </citation>
    <scope>NUCLEOTIDE SEQUENCE</scope>
    <source>
        <strain evidence="2">LH 10-3-1</strain>
    </source>
</reference>
<evidence type="ECO:0000313" key="2">
    <source>
        <dbReference type="EMBL" id="WLD56876.1"/>
    </source>
</evidence>
<accession>A0AB38YBY0</accession>
<dbReference type="AlphaFoldDB" id="A0AB38YBY0"/>
<proteinExistence type="predicted"/>
<sequence length="144" mass="15762">MRMDFNFNVPSQAQLEAINNVAKPTASDTMAEIHREQWEDWKNRYQSRLIDLANQAQSGELTRKDIQRADQSVTSAFSGQRDSIQKTNSGLGIQPTAQQKESSDRALGLAEASGRVGARNQARIAGEDRDMQILAGGGNIGLGM</sequence>
<dbReference type="RefSeq" id="WP_304994161.1">
    <property type="nucleotide sequence ID" value="NZ_CP101717.1"/>
</dbReference>
<evidence type="ECO:0000256" key="1">
    <source>
        <dbReference type="SAM" id="MobiDB-lite"/>
    </source>
</evidence>
<dbReference type="EMBL" id="CP101717">
    <property type="protein sequence ID" value="WLD56876.1"/>
    <property type="molecule type" value="Genomic_DNA"/>
</dbReference>
<protein>
    <submittedName>
        <fullName evidence="2">Uncharacterized protein</fullName>
    </submittedName>
</protein>
<gene>
    <name evidence="2" type="ORF">NFC81_09045</name>
</gene>